<dbReference type="EMBL" id="CP047616">
    <property type="protein sequence ID" value="QIW54399.1"/>
    <property type="molecule type" value="Genomic_DNA"/>
</dbReference>
<evidence type="ECO:0000313" key="9">
    <source>
        <dbReference type="Proteomes" id="UP000501558"/>
    </source>
</evidence>
<evidence type="ECO:0000313" key="10">
    <source>
        <dbReference type="Proteomes" id="UP000501945"/>
    </source>
</evidence>
<proteinExistence type="predicted"/>
<dbReference type="InterPro" id="IPR050490">
    <property type="entry name" value="Bact_solute-bd_prot1"/>
</dbReference>
<dbReference type="PANTHER" id="PTHR43649">
    <property type="entry name" value="ARABINOSE-BINDING PROTEIN-RELATED"/>
    <property type="match status" value="1"/>
</dbReference>
<dbReference type="PANTHER" id="PTHR43649:SF33">
    <property type="entry name" value="POLYGALACTURONAN_RHAMNOGALACTURONAN-BINDING PROTEIN YTCQ"/>
    <property type="match status" value="1"/>
</dbReference>
<keyword evidence="5" id="KW-0449">Lipoprotein</keyword>
<dbReference type="SUPFAM" id="SSF53850">
    <property type="entry name" value="Periplasmic binding protein-like II"/>
    <property type="match status" value="1"/>
</dbReference>
<protein>
    <submittedName>
        <fullName evidence="7">Extracellular solute-binding protein</fullName>
    </submittedName>
</protein>
<feature type="chain" id="PRO_5044632493" evidence="6">
    <location>
        <begin position="21"/>
        <end position="540"/>
    </location>
</feature>
<dbReference type="InterPro" id="IPR006059">
    <property type="entry name" value="SBP"/>
</dbReference>
<dbReference type="Pfam" id="PF01547">
    <property type="entry name" value="SBP_bac_1"/>
    <property type="match status" value="1"/>
</dbReference>
<keyword evidence="3" id="KW-0472">Membrane</keyword>
<sequence length="540" mass="60958">MKKHKIIYGCATLLACLTLAACGGGGSKNSSGEDKSIEVTKKGFPIVDKKLKMSLMAPGSGKNWSKMETLIDYAKKTNIDFSYTTPPLTDFPTKLNLAFASGDISDVIFGAGSQNLTRAQEVDYGSQGIIIPLEDLIPEYAPNLNKLLEERPDIRKSITAPDGHIYSLPMISDGDIASWPIGPLWYKGEWLKNLGVTELPKTIDDFYKLLVRFRDEDPNRNGKKDEIPLTEAKLEVIKTWLMPAFGIFNGGIQVKDGKVSYSLTSPEYKEFLTFMHKLYAEKLLDPEVYSQADEQKKAKGQSDRIGLFPDYYSFFTTGEVAKEAVKDPMFQPLSKTGEDIITPISPQIQTGAFAITKNNKSPKAALRWVDYFYTKEGFEFLNQGPAGALWEWQTNDKGEKVRVFTDRVKDQEPEEARSAISPDYGITTPGRNITLPSIKEKPNDPEKTPFERFVKSETDKKIKPYGKVPFPIAYLTKAEQDRVNESAAEAKLYNEEMEAKFITGVEPLSNWDKYIETLNKMNIKEYTKVYQEVYDRWAKE</sequence>
<keyword evidence="4" id="KW-0564">Palmitate</keyword>
<evidence type="ECO:0000256" key="2">
    <source>
        <dbReference type="ARBA" id="ARBA00022729"/>
    </source>
</evidence>
<evidence type="ECO:0000256" key="4">
    <source>
        <dbReference type="ARBA" id="ARBA00023139"/>
    </source>
</evidence>
<evidence type="ECO:0000313" key="8">
    <source>
        <dbReference type="EMBL" id="QIW58923.1"/>
    </source>
</evidence>
<dbReference type="Proteomes" id="UP000501558">
    <property type="component" value="Chromosome"/>
</dbReference>
<reference evidence="9 10" key="1">
    <citation type="submission" date="2019-12" db="EMBL/GenBank/DDBJ databases">
        <title>Whole genome sequences of Lactococcus raffinolactis strains isolated from sewage.</title>
        <authorList>
            <person name="Ybazeta G."/>
            <person name="Ross M."/>
            <person name="Brabant-Kirwan D."/>
            <person name="Saleh M."/>
            <person name="Dillon J.A."/>
            <person name="Splinter K."/>
            <person name="Nokhbeh R."/>
        </authorList>
    </citation>
    <scope>NUCLEOTIDE SEQUENCE [LARGE SCALE GENOMIC DNA]</scope>
    <source>
        <strain evidence="8 9">Lr_19_14</strain>
        <strain evidence="7 10">Lr_19_5</strain>
    </source>
</reference>
<dbReference type="AlphaFoldDB" id="A0A6H0UGG3"/>
<evidence type="ECO:0000256" key="1">
    <source>
        <dbReference type="ARBA" id="ARBA00022475"/>
    </source>
</evidence>
<name>A0A6H0UGG3_9LACT</name>
<evidence type="ECO:0000256" key="6">
    <source>
        <dbReference type="SAM" id="SignalP"/>
    </source>
</evidence>
<dbReference type="RefSeq" id="WP_167838979.1">
    <property type="nucleotide sequence ID" value="NZ_CP047616.1"/>
</dbReference>
<dbReference type="PROSITE" id="PS51257">
    <property type="entry name" value="PROKAR_LIPOPROTEIN"/>
    <property type="match status" value="1"/>
</dbReference>
<keyword evidence="9" id="KW-1185">Reference proteome</keyword>
<keyword evidence="2 6" id="KW-0732">Signal</keyword>
<keyword evidence="1" id="KW-1003">Cell membrane</keyword>
<dbReference type="Gene3D" id="3.40.190.10">
    <property type="entry name" value="Periplasmic binding protein-like II"/>
    <property type="match status" value="2"/>
</dbReference>
<accession>A0A6H0UGG3</accession>
<dbReference type="Proteomes" id="UP000501945">
    <property type="component" value="Chromosome"/>
</dbReference>
<organism evidence="7 10">
    <name type="scientific">Pseudolactococcus raffinolactis</name>
    <dbReference type="NCBI Taxonomy" id="1366"/>
    <lineage>
        <taxon>Bacteria</taxon>
        <taxon>Bacillati</taxon>
        <taxon>Bacillota</taxon>
        <taxon>Bacilli</taxon>
        <taxon>Lactobacillales</taxon>
        <taxon>Streptococcaceae</taxon>
        <taxon>Pseudolactococcus</taxon>
    </lineage>
</organism>
<feature type="signal peptide" evidence="6">
    <location>
        <begin position="1"/>
        <end position="20"/>
    </location>
</feature>
<evidence type="ECO:0000313" key="7">
    <source>
        <dbReference type="EMBL" id="QIW54399.1"/>
    </source>
</evidence>
<evidence type="ECO:0000256" key="5">
    <source>
        <dbReference type="ARBA" id="ARBA00023288"/>
    </source>
</evidence>
<gene>
    <name evidence="8" type="ORF">GU334_08400</name>
    <name evidence="7" type="ORF">GU336_09780</name>
</gene>
<dbReference type="EMBL" id="CP047628">
    <property type="protein sequence ID" value="QIW58923.1"/>
    <property type="molecule type" value="Genomic_DNA"/>
</dbReference>
<evidence type="ECO:0000256" key="3">
    <source>
        <dbReference type="ARBA" id="ARBA00023136"/>
    </source>
</evidence>